<dbReference type="OrthoDB" id="367883at2"/>
<evidence type="ECO:0000256" key="2">
    <source>
        <dbReference type="ARBA" id="ARBA00007613"/>
    </source>
</evidence>
<keyword evidence="6" id="KW-0472">Membrane</keyword>
<dbReference type="InterPro" id="IPR051906">
    <property type="entry name" value="TolC-like"/>
</dbReference>
<dbReference type="PANTHER" id="PTHR30026:SF20">
    <property type="entry name" value="OUTER MEMBRANE PROTEIN TOLC"/>
    <property type="match status" value="1"/>
</dbReference>
<protein>
    <submittedName>
        <fullName evidence="9">TolC family protein</fullName>
    </submittedName>
</protein>
<evidence type="ECO:0000256" key="4">
    <source>
        <dbReference type="ARBA" id="ARBA00022452"/>
    </source>
</evidence>
<evidence type="ECO:0000256" key="8">
    <source>
        <dbReference type="SAM" id="SignalP"/>
    </source>
</evidence>
<dbReference type="Proteomes" id="UP000291485">
    <property type="component" value="Unassembled WGS sequence"/>
</dbReference>
<evidence type="ECO:0000256" key="7">
    <source>
        <dbReference type="ARBA" id="ARBA00023237"/>
    </source>
</evidence>
<feature type="chain" id="PRO_5020876436" evidence="8">
    <location>
        <begin position="26"/>
        <end position="446"/>
    </location>
</feature>
<reference evidence="9 10" key="1">
    <citation type="submission" date="2019-02" db="EMBL/GenBank/DDBJ databases">
        <title>Pedobacter sp. RP-3-11 sp. nov., isolated from Arctic soil.</title>
        <authorList>
            <person name="Dahal R.H."/>
        </authorList>
    </citation>
    <scope>NUCLEOTIDE SEQUENCE [LARGE SCALE GENOMIC DNA]</scope>
    <source>
        <strain evidence="9 10">RP-3-11</strain>
    </source>
</reference>
<keyword evidence="5" id="KW-0812">Transmembrane</keyword>
<organism evidence="9 10">
    <name type="scientific">Pedobacter frigidisoli</name>
    <dbReference type="NCBI Taxonomy" id="2530455"/>
    <lineage>
        <taxon>Bacteria</taxon>
        <taxon>Pseudomonadati</taxon>
        <taxon>Bacteroidota</taxon>
        <taxon>Sphingobacteriia</taxon>
        <taxon>Sphingobacteriales</taxon>
        <taxon>Sphingobacteriaceae</taxon>
        <taxon>Pedobacter</taxon>
    </lineage>
</organism>
<dbReference type="GO" id="GO:0015288">
    <property type="term" value="F:porin activity"/>
    <property type="evidence" value="ECO:0007669"/>
    <property type="project" value="TreeGrafter"/>
</dbReference>
<dbReference type="GO" id="GO:0009279">
    <property type="term" value="C:cell outer membrane"/>
    <property type="evidence" value="ECO:0007669"/>
    <property type="project" value="UniProtKB-SubCell"/>
</dbReference>
<gene>
    <name evidence="9" type="ORF">EZ449_07530</name>
</gene>
<evidence type="ECO:0000313" key="10">
    <source>
        <dbReference type="Proteomes" id="UP000291485"/>
    </source>
</evidence>
<keyword evidence="4" id="KW-1134">Transmembrane beta strand</keyword>
<evidence type="ECO:0000256" key="6">
    <source>
        <dbReference type="ARBA" id="ARBA00023136"/>
    </source>
</evidence>
<evidence type="ECO:0000256" key="1">
    <source>
        <dbReference type="ARBA" id="ARBA00004442"/>
    </source>
</evidence>
<comment type="caution">
    <text evidence="9">The sequence shown here is derived from an EMBL/GenBank/DDBJ whole genome shotgun (WGS) entry which is preliminary data.</text>
</comment>
<dbReference type="GO" id="GO:0015562">
    <property type="term" value="F:efflux transmembrane transporter activity"/>
    <property type="evidence" value="ECO:0007669"/>
    <property type="project" value="InterPro"/>
</dbReference>
<accession>A0A4R0P1Q8</accession>
<dbReference type="PANTHER" id="PTHR30026">
    <property type="entry name" value="OUTER MEMBRANE PROTEIN TOLC"/>
    <property type="match status" value="1"/>
</dbReference>
<dbReference type="AlphaFoldDB" id="A0A4R0P1Q8"/>
<dbReference type="EMBL" id="SJSN01000005">
    <property type="protein sequence ID" value="TCD10731.1"/>
    <property type="molecule type" value="Genomic_DNA"/>
</dbReference>
<feature type="signal peptide" evidence="8">
    <location>
        <begin position="1"/>
        <end position="25"/>
    </location>
</feature>
<evidence type="ECO:0000256" key="5">
    <source>
        <dbReference type="ARBA" id="ARBA00022692"/>
    </source>
</evidence>
<dbReference type="RefSeq" id="WP_131557353.1">
    <property type="nucleotide sequence ID" value="NZ_SJSN01000005.1"/>
</dbReference>
<dbReference type="Pfam" id="PF02321">
    <property type="entry name" value="OEP"/>
    <property type="match status" value="2"/>
</dbReference>
<name>A0A4R0P1Q8_9SPHI</name>
<dbReference type="InterPro" id="IPR003423">
    <property type="entry name" value="OMP_efflux"/>
</dbReference>
<proteinExistence type="inferred from homology"/>
<evidence type="ECO:0000313" key="9">
    <source>
        <dbReference type="EMBL" id="TCD10731.1"/>
    </source>
</evidence>
<keyword evidence="8" id="KW-0732">Signal</keyword>
<keyword evidence="3" id="KW-0813">Transport</keyword>
<sequence>MLRVKMVKLMLILIIGMALPQLVSAQQQVTLKEALTYALQNNTNVRKSKLDIERGRYKVEEVRAQALPQLTGNAGLTYNPIIGQLVANFGGETQAIKLGQNWNSSAGIQLSQQLFNQQVFTGLQAARSSEEYYNLTSQLTEEQIIEMVANNYYMVLVSRQQLNVIDTNIKNVGVVEKIVSNQYKNGLARKIDVDRISVNITNLTTQREQTLNSITQLENQLKFSMGMPVTTAIVLPKTELTAVSSLPQFSEAIEFGNRTEVKILDTQDKLLSLQRKAYVAEYYPSLALTGNYTYSSQSDSFDFLKSNAAAIGYGASAVGLTLRVPIFNGFLTRSKIRQADVDIKKAQEDRKESLNSLNLAYENAKIQLRNNLNTITSQRKNADLAQEIYKSTQNNYNNGLASLTDLLDTENSLTQAQNSYTQALLNYKIAEIQLIKSNGNIKSLVQ</sequence>
<keyword evidence="7" id="KW-0998">Cell outer membrane</keyword>
<keyword evidence="10" id="KW-1185">Reference proteome</keyword>
<comment type="subcellular location">
    <subcellularLocation>
        <location evidence="1">Cell outer membrane</location>
    </subcellularLocation>
</comment>
<dbReference type="SUPFAM" id="SSF56954">
    <property type="entry name" value="Outer membrane efflux proteins (OEP)"/>
    <property type="match status" value="1"/>
</dbReference>
<dbReference type="Gene3D" id="1.20.1600.10">
    <property type="entry name" value="Outer membrane efflux proteins (OEP)"/>
    <property type="match status" value="1"/>
</dbReference>
<evidence type="ECO:0000256" key="3">
    <source>
        <dbReference type="ARBA" id="ARBA00022448"/>
    </source>
</evidence>
<comment type="similarity">
    <text evidence="2">Belongs to the outer membrane factor (OMF) (TC 1.B.17) family.</text>
</comment>
<dbReference type="GO" id="GO:1990281">
    <property type="term" value="C:efflux pump complex"/>
    <property type="evidence" value="ECO:0007669"/>
    <property type="project" value="TreeGrafter"/>
</dbReference>